<feature type="domain" description="AB hydrolase-1" evidence="2">
    <location>
        <begin position="21"/>
        <end position="121"/>
    </location>
</feature>
<dbReference type="InterPro" id="IPR050266">
    <property type="entry name" value="AB_hydrolase_sf"/>
</dbReference>
<dbReference type="EMBL" id="WKKI01000027">
    <property type="protein sequence ID" value="MRX73104.1"/>
    <property type="molecule type" value="Genomic_DNA"/>
</dbReference>
<keyword evidence="4" id="KW-1185">Reference proteome</keyword>
<dbReference type="Gene3D" id="3.40.50.1820">
    <property type="entry name" value="alpha/beta hydrolase"/>
    <property type="match status" value="1"/>
</dbReference>
<evidence type="ECO:0000313" key="3">
    <source>
        <dbReference type="EMBL" id="MRX73104.1"/>
    </source>
</evidence>
<accession>A0A7X2J0N3</accession>
<proteinExistence type="predicted"/>
<gene>
    <name evidence="3" type="ORF">GJU40_13225</name>
</gene>
<evidence type="ECO:0000313" key="4">
    <source>
        <dbReference type="Proteomes" id="UP000448867"/>
    </source>
</evidence>
<evidence type="ECO:0000259" key="2">
    <source>
        <dbReference type="Pfam" id="PF00561"/>
    </source>
</evidence>
<dbReference type="GO" id="GO:0016787">
    <property type="term" value="F:hydrolase activity"/>
    <property type="evidence" value="ECO:0007669"/>
    <property type="project" value="UniProtKB-KW"/>
</dbReference>
<dbReference type="OrthoDB" id="9805423at2"/>
<protein>
    <submittedName>
        <fullName evidence="3">Alpha/beta fold hydrolase</fullName>
    </submittedName>
</protein>
<dbReference type="GO" id="GO:0016020">
    <property type="term" value="C:membrane"/>
    <property type="evidence" value="ECO:0007669"/>
    <property type="project" value="TreeGrafter"/>
</dbReference>
<comment type="caution">
    <text evidence="3">The sequence shown here is derived from an EMBL/GenBank/DDBJ whole genome shotgun (WGS) entry which is preliminary data.</text>
</comment>
<organism evidence="3 4">
    <name type="scientific">Metabacillus lacus</name>
    <dbReference type="NCBI Taxonomy" id="1983721"/>
    <lineage>
        <taxon>Bacteria</taxon>
        <taxon>Bacillati</taxon>
        <taxon>Bacillota</taxon>
        <taxon>Bacilli</taxon>
        <taxon>Bacillales</taxon>
        <taxon>Bacillaceae</taxon>
        <taxon>Metabacillus</taxon>
    </lineage>
</organism>
<name>A0A7X2J0N3_9BACI</name>
<dbReference type="PANTHER" id="PTHR43798:SF31">
    <property type="entry name" value="AB HYDROLASE SUPERFAMILY PROTEIN YCLE"/>
    <property type="match status" value="1"/>
</dbReference>
<dbReference type="PRINTS" id="PR00111">
    <property type="entry name" value="ABHYDROLASE"/>
</dbReference>
<dbReference type="Proteomes" id="UP000448867">
    <property type="component" value="Unassembled WGS sequence"/>
</dbReference>
<evidence type="ECO:0000256" key="1">
    <source>
        <dbReference type="ARBA" id="ARBA00022801"/>
    </source>
</evidence>
<reference evidence="3 4" key="1">
    <citation type="submission" date="2019-11" db="EMBL/GenBank/DDBJ databases">
        <title>Bacillus lacus genome.</title>
        <authorList>
            <person name="Allen C.J."/>
            <person name="Newman J.D."/>
        </authorList>
    </citation>
    <scope>NUCLEOTIDE SEQUENCE [LARGE SCALE GENOMIC DNA]</scope>
    <source>
        <strain evidence="3 4">KCTC 33946</strain>
    </source>
</reference>
<sequence>MPYAETISGRIYYEEHGRGQPLVFIHPPGMGRVVFQKQISLSSQFRVILPDLSGHGDSPAVRGAVTIEKYRREILNLLDELSISKAIICGYSAGGTIAQSLAIQHPARVKALILSGGYPSTENIGLRMEHEIGEHLVNHFRRPLAKGLAAAHTKEKNFRRELAAHMHKADARVWREYYHAAQHYDCRKALVAITCPVLLLYGAKSDVINKHLRIYKKSLKYKQIGIFKDVNHQLPTKKWNEFNQMIAGFLTQYQKTETNDILIH</sequence>
<dbReference type="InterPro" id="IPR029058">
    <property type="entry name" value="AB_hydrolase_fold"/>
</dbReference>
<dbReference type="AlphaFoldDB" id="A0A7X2J0N3"/>
<dbReference type="Pfam" id="PF00561">
    <property type="entry name" value="Abhydrolase_1"/>
    <property type="match status" value="1"/>
</dbReference>
<dbReference type="SUPFAM" id="SSF53474">
    <property type="entry name" value="alpha/beta-Hydrolases"/>
    <property type="match status" value="1"/>
</dbReference>
<dbReference type="PANTHER" id="PTHR43798">
    <property type="entry name" value="MONOACYLGLYCEROL LIPASE"/>
    <property type="match status" value="1"/>
</dbReference>
<dbReference type="RefSeq" id="WP_154308436.1">
    <property type="nucleotide sequence ID" value="NZ_WKKI01000027.1"/>
</dbReference>
<keyword evidence="1 3" id="KW-0378">Hydrolase</keyword>
<dbReference type="InterPro" id="IPR000073">
    <property type="entry name" value="AB_hydrolase_1"/>
</dbReference>